<evidence type="ECO:0000313" key="1">
    <source>
        <dbReference type="EMBL" id="KAK7506557.1"/>
    </source>
</evidence>
<protein>
    <submittedName>
        <fullName evidence="1">Uncharacterized protein</fullName>
    </submittedName>
</protein>
<sequence>MVAYTTSSSFDLTATVKRSFLLCSCFPGWSRKAAFCDAEPGHYSPAPQTDG</sequence>
<name>A0ABD0M4V4_9CAEN</name>
<accession>A0ABD0M4V4</accession>
<evidence type="ECO:0000313" key="2">
    <source>
        <dbReference type="Proteomes" id="UP001519460"/>
    </source>
</evidence>
<feature type="non-terminal residue" evidence="1">
    <location>
        <position position="51"/>
    </location>
</feature>
<keyword evidence="2" id="KW-1185">Reference proteome</keyword>
<comment type="caution">
    <text evidence="1">The sequence shown here is derived from an EMBL/GenBank/DDBJ whole genome shotgun (WGS) entry which is preliminary data.</text>
</comment>
<dbReference type="Proteomes" id="UP001519460">
    <property type="component" value="Unassembled WGS sequence"/>
</dbReference>
<proteinExistence type="predicted"/>
<dbReference type="EMBL" id="JACVVK020000006">
    <property type="protein sequence ID" value="KAK7506557.1"/>
    <property type="molecule type" value="Genomic_DNA"/>
</dbReference>
<organism evidence="1 2">
    <name type="scientific">Batillaria attramentaria</name>
    <dbReference type="NCBI Taxonomy" id="370345"/>
    <lineage>
        <taxon>Eukaryota</taxon>
        <taxon>Metazoa</taxon>
        <taxon>Spiralia</taxon>
        <taxon>Lophotrochozoa</taxon>
        <taxon>Mollusca</taxon>
        <taxon>Gastropoda</taxon>
        <taxon>Caenogastropoda</taxon>
        <taxon>Sorbeoconcha</taxon>
        <taxon>Cerithioidea</taxon>
        <taxon>Batillariidae</taxon>
        <taxon>Batillaria</taxon>
    </lineage>
</organism>
<dbReference type="AlphaFoldDB" id="A0ABD0M4V4"/>
<reference evidence="1 2" key="1">
    <citation type="journal article" date="2023" name="Sci. Data">
        <title>Genome assembly of the Korean intertidal mud-creeper Batillaria attramentaria.</title>
        <authorList>
            <person name="Patra A.K."/>
            <person name="Ho P.T."/>
            <person name="Jun S."/>
            <person name="Lee S.J."/>
            <person name="Kim Y."/>
            <person name="Won Y.J."/>
        </authorList>
    </citation>
    <scope>NUCLEOTIDE SEQUENCE [LARGE SCALE GENOMIC DNA]</scope>
    <source>
        <strain evidence="1">Wonlab-2016</strain>
    </source>
</reference>
<gene>
    <name evidence="1" type="ORF">BaRGS_00002032</name>
</gene>